<reference evidence="5 6" key="1">
    <citation type="submission" date="2021-03" db="EMBL/GenBank/DDBJ databases">
        <authorList>
            <person name="Kanchanasin P."/>
            <person name="Saeng-In P."/>
            <person name="Phongsopitanun W."/>
            <person name="Yuki M."/>
            <person name="Kudo T."/>
            <person name="Ohkuma M."/>
            <person name="Tanasupawat S."/>
        </authorList>
    </citation>
    <scope>NUCLEOTIDE SEQUENCE [LARGE SCALE GENOMIC DNA]</scope>
    <source>
        <strain evidence="5 6">L46</strain>
    </source>
</reference>
<dbReference type="Gene3D" id="1.10.150.130">
    <property type="match status" value="1"/>
</dbReference>
<dbReference type="Pfam" id="PF00589">
    <property type="entry name" value="Phage_integrase"/>
    <property type="match status" value="1"/>
</dbReference>
<dbReference type="Gene3D" id="1.10.443.10">
    <property type="entry name" value="Intergrase catalytic core"/>
    <property type="match status" value="1"/>
</dbReference>
<keyword evidence="6" id="KW-1185">Reference proteome</keyword>
<evidence type="ECO:0000313" key="6">
    <source>
        <dbReference type="Proteomes" id="UP000666915"/>
    </source>
</evidence>
<comment type="caution">
    <text evidence="5">The sequence shown here is derived from an EMBL/GenBank/DDBJ whole genome shotgun (WGS) entry which is preliminary data.</text>
</comment>
<accession>A0ABS3R0P1</accession>
<evidence type="ECO:0000256" key="3">
    <source>
        <dbReference type="ARBA" id="ARBA00023172"/>
    </source>
</evidence>
<dbReference type="InterPro" id="IPR010998">
    <property type="entry name" value="Integrase_recombinase_N"/>
</dbReference>
<dbReference type="Proteomes" id="UP000666915">
    <property type="component" value="Unassembled WGS sequence"/>
</dbReference>
<gene>
    <name evidence="5" type="ORF">J4557_20020</name>
</gene>
<feature type="domain" description="Tyr recombinase" evidence="4">
    <location>
        <begin position="178"/>
        <end position="399"/>
    </location>
</feature>
<name>A0ABS3R0P1_9ACTN</name>
<dbReference type="PROSITE" id="PS51898">
    <property type="entry name" value="TYR_RECOMBINASE"/>
    <property type="match status" value="1"/>
</dbReference>
<dbReference type="InterPro" id="IPR011010">
    <property type="entry name" value="DNA_brk_join_enz"/>
</dbReference>
<dbReference type="InterPro" id="IPR002104">
    <property type="entry name" value="Integrase_catalytic"/>
</dbReference>
<keyword evidence="3" id="KW-0233">DNA recombination</keyword>
<dbReference type="PANTHER" id="PTHR30349">
    <property type="entry name" value="PHAGE INTEGRASE-RELATED"/>
    <property type="match status" value="1"/>
</dbReference>
<comment type="similarity">
    <text evidence="1">Belongs to the 'phage' integrase family.</text>
</comment>
<evidence type="ECO:0000256" key="2">
    <source>
        <dbReference type="ARBA" id="ARBA00023125"/>
    </source>
</evidence>
<protein>
    <submittedName>
        <fullName evidence="5">Tyrosine-type recombinase/integrase</fullName>
    </submittedName>
</protein>
<evidence type="ECO:0000256" key="1">
    <source>
        <dbReference type="ARBA" id="ARBA00008857"/>
    </source>
</evidence>
<evidence type="ECO:0000259" key="4">
    <source>
        <dbReference type="PROSITE" id="PS51898"/>
    </source>
</evidence>
<sequence>MGRPPLPVGTAGKVRFQKLGPRRVRARANVRDYDGETREVARFGPTQAAAERRLKEALRDRVGPPADGEITADTRLRDAAALWWVEVTDSGDLTEQTKEIYDRGKARILKALGGLLMREIDVPTCDRFVKAVRANHGPSAAKTSKSVLSLMLGMAVRHGALDTNPVREVAKISTTRRARPRALTAADEAAMLAKVAADERARELDAIDLVEFLDGTGMRIGEALGVRAEVIDLEAGVLEVNATVARLKGLGTLLQLRPKSEAGWRVIALPGHVVELCRRRMAMSWAHPDRLVKVITADGETSDRPAGDVALLFPGLFGGVRNPSNANRDIKEVLAQVDADRFGWVTSHTFRRTVATRLDDAGLSARAIADHLGHAKPSMTQDVYMGRNVASAQAAKILDKSGS</sequence>
<dbReference type="InterPro" id="IPR013762">
    <property type="entry name" value="Integrase-like_cat_sf"/>
</dbReference>
<dbReference type="InterPro" id="IPR050090">
    <property type="entry name" value="Tyrosine_recombinase_XerCD"/>
</dbReference>
<keyword evidence="2" id="KW-0238">DNA-binding</keyword>
<proteinExistence type="inferred from homology"/>
<organism evidence="5 6">
    <name type="scientific">Actinomadura nitritigenes</name>
    <dbReference type="NCBI Taxonomy" id="134602"/>
    <lineage>
        <taxon>Bacteria</taxon>
        <taxon>Bacillati</taxon>
        <taxon>Actinomycetota</taxon>
        <taxon>Actinomycetes</taxon>
        <taxon>Streptosporangiales</taxon>
        <taxon>Thermomonosporaceae</taxon>
        <taxon>Actinomadura</taxon>
    </lineage>
</organism>
<dbReference type="PANTHER" id="PTHR30349:SF64">
    <property type="entry name" value="PROPHAGE INTEGRASE INTD-RELATED"/>
    <property type="match status" value="1"/>
</dbReference>
<dbReference type="SUPFAM" id="SSF56349">
    <property type="entry name" value="DNA breaking-rejoining enzymes"/>
    <property type="match status" value="1"/>
</dbReference>
<evidence type="ECO:0000313" key="5">
    <source>
        <dbReference type="EMBL" id="MBO2439815.1"/>
    </source>
</evidence>
<dbReference type="EMBL" id="JAGEOK010000012">
    <property type="protein sequence ID" value="MBO2439815.1"/>
    <property type="molecule type" value="Genomic_DNA"/>
</dbReference>